<dbReference type="InterPro" id="IPR009008">
    <property type="entry name" value="Val/Leu/Ile-tRNA-synth_edit"/>
</dbReference>
<comment type="similarity">
    <text evidence="1">Belongs to the class-I aminoacyl-tRNA synthetase family.</text>
</comment>
<feature type="compositionally biased region" description="Acidic residues" evidence="9">
    <location>
        <begin position="3401"/>
        <end position="3415"/>
    </location>
</feature>
<dbReference type="InterPro" id="IPR033708">
    <property type="entry name" value="Anticodon_Ile_BEm"/>
</dbReference>
<dbReference type="InterPro" id="IPR002301">
    <property type="entry name" value="Ile-tRNA-ligase"/>
</dbReference>
<evidence type="ECO:0000256" key="9">
    <source>
        <dbReference type="SAM" id="MobiDB-lite"/>
    </source>
</evidence>
<feature type="domain" description="Methionyl/Valyl/Leucyl/Isoleucyl-tRNA synthetase anticodon-binding" evidence="11">
    <location>
        <begin position="790"/>
        <end position="946"/>
    </location>
</feature>
<dbReference type="Pfam" id="PF14225">
    <property type="entry name" value="MOR2-PAG1_C"/>
    <property type="match status" value="1"/>
</dbReference>
<feature type="compositionally biased region" description="Low complexity" evidence="9">
    <location>
        <begin position="1173"/>
        <end position="1193"/>
    </location>
</feature>
<feature type="region of interest" description="Disordered" evidence="9">
    <location>
        <begin position="1171"/>
        <end position="1193"/>
    </location>
</feature>
<evidence type="ECO:0000313" key="15">
    <source>
        <dbReference type="Proteomes" id="UP000683000"/>
    </source>
</evidence>
<organism evidence="14 15">
    <name type="scientific">Boletus reticuloceps</name>
    <dbReference type="NCBI Taxonomy" id="495285"/>
    <lineage>
        <taxon>Eukaryota</taxon>
        <taxon>Fungi</taxon>
        <taxon>Dikarya</taxon>
        <taxon>Basidiomycota</taxon>
        <taxon>Agaricomycotina</taxon>
        <taxon>Agaricomycetes</taxon>
        <taxon>Agaricomycetidae</taxon>
        <taxon>Boletales</taxon>
        <taxon>Boletineae</taxon>
        <taxon>Boletaceae</taxon>
        <taxon>Boletoideae</taxon>
        <taxon>Boletus</taxon>
    </lineage>
</organism>
<dbReference type="EMBL" id="JAGFBS010000004">
    <property type="protein sequence ID" value="KAG6379711.1"/>
    <property type="molecule type" value="Genomic_DNA"/>
</dbReference>
<dbReference type="Gene3D" id="3.90.740.10">
    <property type="entry name" value="Valyl/Leucyl/Isoleucyl-tRNA synthetase, editing domain"/>
    <property type="match status" value="1"/>
</dbReference>
<keyword evidence="3" id="KW-0436">Ligase</keyword>
<evidence type="ECO:0000256" key="5">
    <source>
        <dbReference type="ARBA" id="ARBA00022840"/>
    </source>
</evidence>
<feature type="compositionally biased region" description="Basic residues" evidence="9">
    <location>
        <begin position="1274"/>
        <end position="1288"/>
    </location>
</feature>
<dbReference type="GO" id="GO:0002161">
    <property type="term" value="F:aminoacyl-tRNA deacylase activity"/>
    <property type="evidence" value="ECO:0007669"/>
    <property type="project" value="InterPro"/>
</dbReference>
<feature type="region of interest" description="Disordered" evidence="9">
    <location>
        <begin position="1236"/>
        <end position="1334"/>
    </location>
</feature>
<evidence type="ECO:0000256" key="4">
    <source>
        <dbReference type="ARBA" id="ARBA00022741"/>
    </source>
</evidence>
<proteinExistence type="inferred from homology"/>
<evidence type="ECO:0000256" key="8">
    <source>
        <dbReference type="ARBA" id="ARBA00032665"/>
    </source>
</evidence>
<sequence>MSLSVSRNAVSALHIRLVRRNISSAPVPSKLDSKAYSKTLLLPKTPFPLWADPAKSEELFRRKTCDELYQWQAQNAKGPWFVMHDGPPYANGHLHIGHALNKILKDIINRFHVSIGDRVHYFPGWDCHGLPIENKALQDLKVRVVTRLACSSRQDNHVFCLSRKTLIHFRQSTIRSAARSTAEREMKIQQEEFDKFGIMTDWSKESTYRTLDHQYEMRQLRIFQQMVSKGLIYRDYRPVYFSPSSRSALAEAELVYKDDHISHSVYVAFTLDSAQSDTLQGAQLRKITQAKGKETIRLLVWTTTPWTLSANMGIAVHPDLIYTIVRTPRQSGLLVVAKDRLSALERVLGPCEDIEVVGELPGSGLVGMGYRCVFATDTHGGTSDFPSLSVISATHVIADSGTGLVHCAPAHGAEDYLVFRSQGLLSSGMLCHVDGEGKFSQRVTDVVPPELGGDALVGLEVLKGGSKAVVKILDGRGALLAVERIKHRYPYDWKTNEPVIVTATSQLFANLDNIKENALTALEEVTFFPPASRNRLTAFVRSRSEWCISRQRVWGVPIPSLHHIPSGTAVLSRSSLAHILRVLDQNGIKYWWDGPVSEFLAPELAAEYGEAGWKKGTDTMDVWFDSGTSWSMLAETEGRKHRADICIEGSDQHRGWFQSQLLTAIGSADDITTPASPYGTLITHGMVLDETGKKMSKSLGNVISPLTVIDGGVDKKKEPAYGADVLRLWAATVEYWRDMSIGPTVLAQSAESMRKIRNSARFMLGNIGSTPSQENATHSTIEKKDLGPAERYVMNELYKLERTALESYATFNFPRIMVALTNFANITLSSLYFDITKDVLYASDVHSIERRVVVDTLIRILQSMTSILAPVLPYLAEEIHAQRSPESRGRSFFTNKWEPLSTEWDDPQAEKDMNSLLIVRSVVLSLLEKARGDKNLKSALEAQVVITLPHDMKGMALAELLQREANFLKTLFIVSEVMLTDKADVTTRSSAWSYNSSLTIPDSDAEIGLHIRPSSLHKCPRCWTYTRHEQDDLCLRCADAVRKLDWSVDKSYGLKKWPGTGVNCTKEEVPVHTTSINCSDFGCHNVLLMGSEGLQITIPDFDEDDFQTTPVPFGRAGAFGFGGVSGPESPTILTPTTAVAAERSFFSAHTRGDSLASDDSFLDHAPRRPFAHVSQSSVATTSTSTSTGTGPSVFSKKASFASIRNAFKSTLKNNADVPPLPSLDHHQVYPILKNPFNRSTSSLATSKQNNATSPPHQHPRPPTPSESRPSRSTSRPRGHSTVRSHHSHSGSVFFGSENGSDHGHGYPFGHNPNHAFSFGHPPNSPPPVPRVPESLVVPRSESPIISEDESEEPASSKSPADYALHAVFIRFATLAEAKIDAFVRESPDSDPILTDFFGPSLDPQFDELLHSLGKIAQKRAKNVIDAIMRWRRGIHNSPANRSGHPRMAERGSLAAIYVMCRALVAVLSMLPANALSDTMGHSLEETIFEQFRRPLQSVNHNYKLCAELYAGVLGCLASLRFPSVTDRFLTELAPVAHGQIAKDLDTKFENLVKGLRYVQIKVWPPEAFEEGAEFMESLAKSFENAHGLRFKVAFAETLTRLLHPIGKAAQAEVNHPQWEKAIEKIYPRAKEMMSKPRYWHVAYPLAATALCVAPHQYFLKHWMACFEYGVSKLKDKPYRIPILNGTVRLIWTYLYRCQESSSTSTSKLDGLLKHFFPTGRSSVFPPEEHLEPFICVVHFILSRHFEYGRDFCMELLQESTSANGALAPERVGILVQATLLTLHGIEREEPTPTWPSSADFSTIPSWDDYPSSSDVLPASVLSKPGIQDFVDRFGAATSTIAQACFKVVGHMSVFDEQWSLARSSASGSASSFEESHNLVIRRHPEGAFAYPNHLVSHISILQTCYQSWPRCLYTLSTSPVDAVDMLLRGVVHVEPRVGEVAGAALRRFMKDAIYAPTVLKCFTAFLFDPKNVEREGTGHRILLESARLLNLWTGVVDTWITGLSQKAKQDLATNDLLVTLQQAEEVALGSLFLLSYEVMAIRCVGVKLMRSLIPLCKDLIPEGTSVNNPPPFSFLFSSLFENDPKECPLLQGFDELLDRAELDRLQQWRRSAKPDVLLRIADSNIEKDRKIWRFIYPVFMRTSLSSCGKLIPNCRAVVEAATTRYHPTMLRLAGISYPGSRNQSSRPTERDGYKLAVSDNRLAMTQAGREHTRAPSGTNFERERMSTTRCLFKHLTPFLDADYTPFRDAAVLSISSFPLEGYPQLLEDLNLFASRQFYDEGRTKPAVGRIYYLTAPHLHSLKSSNKQDALAHALKFVRNTQTFLLAPDNRDSYSLQRLRRYFCGLVERLFDDSEDLLEVDGIQPNIHLSLYRMCEEWCQYGPQSESAKTRFILMQRAAAAAIKDPGAESDAGERFQHETKLLSHASVGALSSLCQKAYRLVDGVDLNSPIERPTPDPPKLLEATQILDRIHAVFEDAQAPLVTCAKTALGSLLVLPQPGADLLADVLRRGFCDATTISLSSSAFFETIVDVICNASAHSFTFAQVVCLGLANLCHGDITIRQHAFNTLVIIHQQSAGVIAMAELETMVANRTPSVYLQAHRLVGECLAGEHPERAFDVLTEVTALLLRVHRLGNERVCHLMLQGLEHWMPSLEITAPDTSKLALTSKGSLVVYHLLALTKRFGNAQPEQVAAIWARLVEVPDPLVGRAVASFLVNESIKVATNAFVKCASEVIACLSRSAAGVQIFQELCSVCGPERMLPTFEHRLEQPSPDELELWSDLDVLFADDQPRQLLGSAQYAMVYIGSVSLERMWTNLEQIPAILLAVLCHLDHRVLMLRSTARRMLFHLMRACVPRYPSATDKAGQPATTSLLSIIAIMEDKGDSLFWLENDVEEVVMPRLKYIVDQVVSVIGQSVPDLARNLAAMSIPYVEHCHIRSIAKRSLQVFRLLKVPLSQDVLGHILSRLCTIISDDETELHHFAEAIMSTLVVSVASDDLNPTLLPRLFWATASCLMTAVESEFAAAVKLLTVLLAKLDLDNPESVESVLAQRPESWNGMESLHSCLLNGLRSATTMGDTFAALRWLTRVTDSRLIEPSECRVCDLFALSLPWCLHAMSSDSRDATLDDFCTSIAKLASQDGRDTISRIMTSFVKNRFRTKDDFLRQSTTGLREYYSATRWSDITTLLLGLVLNKEHWVRIHAMQVLKAFFQQRDSRNAHHSLATEHLMPLLRLVEGELAAEALDVLEEPTKVSGGQNSRNVLRMSMHGSFNAAPVDEGEIFGVPEDSGWCIPRVKSRRSICRNNMMAVAQMCIGALRPSYIDLESRSQIISFSDPLDEDLGVLVQDLHELSEFFQNTKPRPRILVPSQQLEERVASIIARSTDTSNDAPQTPFTDVFHIGKPDDYSDDSGDDSGSDSELDAFIYDSPTLYQSAPNGRGLN</sequence>
<accession>A0A8I3ABX3</accession>
<evidence type="ECO:0000259" key="13">
    <source>
        <dbReference type="Pfam" id="PF14225"/>
    </source>
</evidence>
<dbReference type="InterPro" id="IPR002300">
    <property type="entry name" value="aa-tRNA-synth_Ia"/>
</dbReference>
<dbReference type="CDD" id="cd07960">
    <property type="entry name" value="Anticodon_Ia_Ile_BEm"/>
    <property type="match status" value="1"/>
</dbReference>
<dbReference type="PROSITE" id="PS00178">
    <property type="entry name" value="AA_TRNA_LIGASE_I"/>
    <property type="match status" value="1"/>
</dbReference>
<dbReference type="SUPFAM" id="SSF52374">
    <property type="entry name" value="Nucleotidylyl transferase"/>
    <property type="match status" value="1"/>
</dbReference>
<evidence type="ECO:0000256" key="2">
    <source>
        <dbReference type="ARBA" id="ARBA00013165"/>
    </source>
</evidence>
<dbReference type="GO" id="GO:0032543">
    <property type="term" value="P:mitochondrial translation"/>
    <property type="evidence" value="ECO:0007669"/>
    <property type="project" value="TreeGrafter"/>
</dbReference>
<feature type="domain" description="Cell morphogenesis protein N-terminal" evidence="12">
    <location>
        <begin position="1449"/>
        <end position="2000"/>
    </location>
</feature>
<feature type="domain" description="Cell morphogenesis protein C-terminal" evidence="13">
    <location>
        <begin position="3001"/>
        <end position="3250"/>
    </location>
</feature>
<evidence type="ECO:0000259" key="12">
    <source>
        <dbReference type="Pfam" id="PF14222"/>
    </source>
</evidence>
<evidence type="ECO:0000256" key="6">
    <source>
        <dbReference type="ARBA" id="ARBA00022917"/>
    </source>
</evidence>
<name>A0A8I3ABX3_9AGAM</name>
<dbReference type="GO" id="GO:0006428">
    <property type="term" value="P:isoleucyl-tRNA aminoacylation"/>
    <property type="evidence" value="ECO:0007669"/>
    <property type="project" value="InterPro"/>
</dbReference>
<dbReference type="GO" id="GO:0005739">
    <property type="term" value="C:mitochondrion"/>
    <property type="evidence" value="ECO:0007669"/>
    <property type="project" value="TreeGrafter"/>
</dbReference>
<feature type="domain" description="Aminoacyl-tRNA synthetase class Ia" evidence="10">
    <location>
        <begin position="68"/>
        <end position="741"/>
    </location>
</feature>
<comment type="caution">
    <text evidence="14">The sequence shown here is derived from an EMBL/GenBank/DDBJ whole genome shotgun (WGS) entry which is preliminary data.</text>
</comment>
<dbReference type="Gene3D" id="1.10.730.20">
    <property type="match status" value="1"/>
</dbReference>
<evidence type="ECO:0000313" key="14">
    <source>
        <dbReference type="EMBL" id="KAG6379711.1"/>
    </source>
</evidence>
<evidence type="ECO:0000256" key="1">
    <source>
        <dbReference type="ARBA" id="ARBA00005594"/>
    </source>
</evidence>
<dbReference type="GO" id="GO:0005524">
    <property type="term" value="F:ATP binding"/>
    <property type="evidence" value="ECO:0007669"/>
    <property type="project" value="UniProtKB-KW"/>
</dbReference>
<keyword evidence="5" id="KW-0067">ATP-binding</keyword>
<dbReference type="Pfam" id="PF00133">
    <property type="entry name" value="tRNA-synt_1"/>
    <property type="match status" value="1"/>
</dbReference>
<dbReference type="NCBIfam" id="TIGR00392">
    <property type="entry name" value="ileS"/>
    <property type="match status" value="1"/>
</dbReference>
<dbReference type="PANTHER" id="PTHR42765:SF1">
    <property type="entry name" value="ISOLEUCINE--TRNA LIGASE, MITOCHONDRIAL"/>
    <property type="match status" value="1"/>
</dbReference>
<dbReference type="InterPro" id="IPR014729">
    <property type="entry name" value="Rossmann-like_a/b/a_fold"/>
</dbReference>
<dbReference type="InterPro" id="IPR016024">
    <property type="entry name" value="ARM-type_fold"/>
</dbReference>
<keyword evidence="7 14" id="KW-0030">Aminoacyl-tRNA synthetase</keyword>
<dbReference type="InterPro" id="IPR025481">
    <property type="entry name" value="Cell_Morphogen_C"/>
</dbReference>
<keyword evidence="4" id="KW-0547">Nucleotide-binding</keyword>
<dbReference type="OrthoDB" id="6287725at2759"/>
<dbReference type="SUPFAM" id="SSF48371">
    <property type="entry name" value="ARM repeat"/>
    <property type="match status" value="1"/>
</dbReference>
<dbReference type="GO" id="GO:0000049">
    <property type="term" value="F:tRNA binding"/>
    <property type="evidence" value="ECO:0007669"/>
    <property type="project" value="InterPro"/>
</dbReference>
<feature type="region of interest" description="Disordered" evidence="9">
    <location>
        <begin position="3376"/>
        <end position="3436"/>
    </location>
</feature>
<dbReference type="GO" id="GO:0004822">
    <property type="term" value="F:isoleucine-tRNA ligase activity"/>
    <property type="evidence" value="ECO:0007669"/>
    <property type="project" value="UniProtKB-EC"/>
</dbReference>
<protein>
    <recommendedName>
        <fullName evidence="2">isoleucine--tRNA ligase</fullName>
        <ecNumber evidence="2">6.1.1.5</ecNumber>
    </recommendedName>
    <alternativeName>
        <fullName evidence="8">Isoleucyl-tRNA synthetase</fullName>
    </alternativeName>
</protein>
<dbReference type="PANTHER" id="PTHR42765">
    <property type="entry name" value="SOLEUCYL-TRNA SYNTHETASE"/>
    <property type="match status" value="1"/>
</dbReference>
<dbReference type="SUPFAM" id="SSF50677">
    <property type="entry name" value="ValRS/IleRS/LeuRS editing domain"/>
    <property type="match status" value="1"/>
</dbReference>
<reference evidence="14" key="1">
    <citation type="submission" date="2021-03" db="EMBL/GenBank/DDBJ databases">
        <title>Evolutionary innovations through gain and loss of genes in the ectomycorrhizal Boletales.</title>
        <authorList>
            <person name="Wu G."/>
            <person name="Miyauchi S."/>
            <person name="Morin E."/>
            <person name="Yang Z.-L."/>
            <person name="Xu J."/>
            <person name="Martin F.M."/>
        </authorList>
    </citation>
    <scope>NUCLEOTIDE SEQUENCE</scope>
    <source>
        <strain evidence="14">BR01</strain>
    </source>
</reference>
<dbReference type="Pfam" id="PF08264">
    <property type="entry name" value="Anticodon_1"/>
    <property type="match status" value="1"/>
</dbReference>
<dbReference type="InterPro" id="IPR013155">
    <property type="entry name" value="M/V/L/I-tRNA-synth_anticd-bd"/>
</dbReference>
<evidence type="ECO:0000256" key="3">
    <source>
        <dbReference type="ARBA" id="ARBA00022598"/>
    </source>
</evidence>
<dbReference type="EC" id="6.1.1.5" evidence="2"/>
<dbReference type="SUPFAM" id="SSF47323">
    <property type="entry name" value="Anticodon-binding domain of a subclass of class I aminoacyl-tRNA synthetases"/>
    <property type="match status" value="1"/>
</dbReference>
<dbReference type="PRINTS" id="PR00984">
    <property type="entry name" value="TRNASYNTHILE"/>
</dbReference>
<dbReference type="InterPro" id="IPR025614">
    <property type="entry name" value="Cell_morpho_N"/>
</dbReference>
<evidence type="ECO:0000256" key="7">
    <source>
        <dbReference type="ARBA" id="ARBA00023146"/>
    </source>
</evidence>
<dbReference type="InterPro" id="IPR050081">
    <property type="entry name" value="Ile-tRNA_ligase"/>
</dbReference>
<keyword evidence="15" id="KW-1185">Reference proteome</keyword>
<dbReference type="Pfam" id="PF14222">
    <property type="entry name" value="MOR2-PAG1_N"/>
    <property type="match status" value="1"/>
</dbReference>
<evidence type="ECO:0000259" key="11">
    <source>
        <dbReference type="Pfam" id="PF08264"/>
    </source>
</evidence>
<dbReference type="Gene3D" id="3.40.50.620">
    <property type="entry name" value="HUPs"/>
    <property type="match status" value="2"/>
</dbReference>
<dbReference type="Proteomes" id="UP000683000">
    <property type="component" value="Unassembled WGS sequence"/>
</dbReference>
<gene>
    <name evidence="14" type="ORF">JVT61DRAFT_10241</name>
</gene>
<feature type="compositionally biased region" description="Polar residues" evidence="9">
    <location>
        <begin position="3376"/>
        <end position="3389"/>
    </location>
</feature>
<keyword evidence="6" id="KW-0648">Protein biosynthesis</keyword>
<evidence type="ECO:0000259" key="10">
    <source>
        <dbReference type="Pfam" id="PF00133"/>
    </source>
</evidence>
<dbReference type="InterPro" id="IPR009080">
    <property type="entry name" value="tRNAsynth_Ia_anticodon-bd"/>
</dbReference>
<dbReference type="InterPro" id="IPR001412">
    <property type="entry name" value="aa-tRNA-synth_I_CS"/>
</dbReference>
<feature type="compositionally biased region" description="Polar residues" evidence="9">
    <location>
        <begin position="1236"/>
        <end position="1251"/>
    </location>
</feature>